<dbReference type="PANTHER" id="PTHR41967">
    <property type="entry name" value="FI19406P1-RELATED"/>
    <property type="match status" value="1"/>
</dbReference>
<organism evidence="2 3">
    <name type="scientific">Temnothorax curvispinosus</name>
    <dbReference type="NCBI Taxonomy" id="300111"/>
    <lineage>
        <taxon>Eukaryota</taxon>
        <taxon>Metazoa</taxon>
        <taxon>Ecdysozoa</taxon>
        <taxon>Arthropoda</taxon>
        <taxon>Hexapoda</taxon>
        <taxon>Insecta</taxon>
        <taxon>Pterygota</taxon>
        <taxon>Neoptera</taxon>
        <taxon>Endopterygota</taxon>
        <taxon>Hymenoptera</taxon>
        <taxon>Apocrita</taxon>
        <taxon>Aculeata</taxon>
        <taxon>Formicoidea</taxon>
        <taxon>Formicidae</taxon>
        <taxon>Myrmicinae</taxon>
        <taxon>Temnothorax</taxon>
    </lineage>
</organism>
<evidence type="ECO:0000259" key="1">
    <source>
        <dbReference type="Pfam" id="PF15995"/>
    </source>
</evidence>
<sequence length="421" mass="48933">MHIADLSRPMIEDKKFIISDVKRIPREDKKDDIKYCISGVAEDVSMSSPQKIVDGLKMSTPFQTPVSSEEDILRIAAPHRHWSPTNIPPGPLPRKKDILKEEMERRKKARDEAFKLIYGDKNEQTASYSTTRDDPEAFDSQKLIKKIEKKKDDTKESHTNVKKETSKAIMKLQSLSKKNSSKIGYHKGASHKEITGKVVREENKYSEGAVGEIGHQQNVSYRQVIDKTAEQIDHGNHRINGGGDKKCINNKSDLVTIMKVELKKMAAEGYAFAKLPKCYLMPQLQDWLMYREGVVFSETDKKNLMQATRTTWELINLQKMEIEKPSLHMTKHQLKRLTYDQVDRIRKKIEKIRETYHSEVRKSRVSYARMMWSTMEHGKFPSASFKRTFFTYMASKEADGHVYRPWLPSEARERDFNFCCY</sequence>
<dbReference type="InterPro" id="IPR031936">
    <property type="entry name" value="DUF4771"/>
</dbReference>
<dbReference type="AlphaFoldDB" id="A0A6J1QDG7"/>
<evidence type="ECO:0000313" key="3">
    <source>
        <dbReference type="RefSeq" id="XP_024880362.1"/>
    </source>
</evidence>
<dbReference type="Proteomes" id="UP000504618">
    <property type="component" value="Unplaced"/>
</dbReference>
<evidence type="ECO:0000313" key="2">
    <source>
        <dbReference type="Proteomes" id="UP000504618"/>
    </source>
</evidence>
<name>A0A6J1QDG7_9HYME</name>
<proteinExistence type="predicted"/>
<gene>
    <name evidence="3" type="primary">LOC112460094</name>
</gene>
<accession>A0A6J1QDG7</accession>
<keyword evidence="2" id="KW-1185">Reference proteome</keyword>
<dbReference type="RefSeq" id="XP_024880362.1">
    <property type="nucleotide sequence ID" value="XM_025024594.1"/>
</dbReference>
<protein>
    <submittedName>
        <fullName evidence="3">Uncharacterized protein LOC112460094</fullName>
    </submittedName>
</protein>
<feature type="domain" description="DUF4771" evidence="1">
    <location>
        <begin position="249"/>
        <end position="399"/>
    </location>
</feature>
<dbReference type="OrthoDB" id="6613664at2759"/>
<dbReference type="PANTHER" id="PTHR41967:SF6">
    <property type="entry name" value="FI19406P1-RELATED"/>
    <property type="match status" value="1"/>
</dbReference>
<dbReference type="GeneID" id="112460094"/>
<dbReference type="Pfam" id="PF15995">
    <property type="entry name" value="DUF4771"/>
    <property type="match status" value="1"/>
</dbReference>
<reference evidence="3" key="1">
    <citation type="submission" date="2025-08" db="UniProtKB">
        <authorList>
            <consortium name="RefSeq"/>
        </authorList>
    </citation>
    <scope>IDENTIFICATION</scope>
    <source>
        <tissue evidence="3">Whole body</tissue>
    </source>
</reference>